<evidence type="ECO:0000256" key="2">
    <source>
        <dbReference type="RuleBase" id="RU362080"/>
    </source>
</evidence>
<protein>
    <recommendedName>
        <fullName evidence="2">Antitoxin</fullName>
    </recommendedName>
</protein>
<evidence type="ECO:0000313" key="3">
    <source>
        <dbReference type="EMBL" id="RRR69554.1"/>
    </source>
</evidence>
<comment type="caution">
    <text evidence="3">The sequence shown here is derived from an EMBL/GenBank/DDBJ whole genome shotgun (WGS) entry which is preliminary data.</text>
</comment>
<dbReference type="SUPFAM" id="SSF143120">
    <property type="entry name" value="YefM-like"/>
    <property type="match status" value="1"/>
</dbReference>
<evidence type="ECO:0000256" key="1">
    <source>
        <dbReference type="ARBA" id="ARBA00009981"/>
    </source>
</evidence>
<dbReference type="Proteomes" id="UP000280307">
    <property type="component" value="Unassembled WGS sequence"/>
</dbReference>
<dbReference type="InterPro" id="IPR036165">
    <property type="entry name" value="YefM-like_sf"/>
</dbReference>
<dbReference type="EMBL" id="RSAS01000617">
    <property type="protein sequence ID" value="RRR69554.1"/>
    <property type="molecule type" value="Genomic_DNA"/>
</dbReference>
<dbReference type="Gene3D" id="3.40.1620.10">
    <property type="entry name" value="YefM-like domain"/>
    <property type="match status" value="1"/>
</dbReference>
<accession>A0A426TVT3</accession>
<reference evidence="3 4" key="1">
    <citation type="submission" date="2018-12" db="EMBL/GenBank/DDBJ databases">
        <title>Genome Sequence of Candidatus Viridilinea halotolerans isolated from saline sulfide-rich spring.</title>
        <authorList>
            <person name="Grouzdev D.S."/>
            <person name="Burganskaya E.I."/>
            <person name="Krutkina M.S."/>
            <person name="Sukhacheva M.V."/>
            <person name="Gorlenko V.M."/>
        </authorList>
    </citation>
    <scope>NUCLEOTIDE SEQUENCE [LARGE SCALE GENOMIC DNA]</scope>
    <source>
        <strain evidence="3">Chok-6</strain>
    </source>
</reference>
<sequence>MKTKWIASTEAQNNFGRLLDDTIQNRTRYIIKRRNVAQALLISIVDLERLLVGNEAERQQIAKIIHEAKPTYTIGNMLVEDEE</sequence>
<dbReference type="InterPro" id="IPR006442">
    <property type="entry name" value="Antitoxin_Phd/YefM"/>
</dbReference>
<organism evidence="3 4">
    <name type="scientific">Candidatus Viridilinea halotolerans</name>
    <dbReference type="NCBI Taxonomy" id="2491704"/>
    <lineage>
        <taxon>Bacteria</taxon>
        <taxon>Bacillati</taxon>
        <taxon>Chloroflexota</taxon>
        <taxon>Chloroflexia</taxon>
        <taxon>Chloroflexales</taxon>
        <taxon>Chloroflexineae</taxon>
        <taxon>Oscillochloridaceae</taxon>
        <taxon>Candidatus Viridilinea</taxon>
    </lineage>
</organism>
<evidence type="ECO:0000313" key="4">
    <source>
        <dbReference type="Proteomes" id="UP000280307"/>
    </source>
</evidence>
<dbReference type="AlphaFoldDB" id="A0A426TVT3"/>
<comment type="function">
    <text evidence="2">Antitoxin component of a type II toxin-antitoxin (TA) system.</text>
</comment>
<proteinExistence type="inferred from homology"/>
<gene>
    <name evidence="3" type="ORF">EI684_15365</name>
</gene>
<name>A0A426TVT3_9CHLR</name>
<dbReference type="Pfam" id="PF02604">
    <property type="entry name" value="PhdYeFM_antitox"/>
    <property type="match status" value="1"/>
</dbReference>
<comment type="similarity">
    <text evidence="1 2">Belongs to the phD/YefM antitoxin family.</text>
</comment>